<accession>A0ABN4MD80</accession>
<name>A0ABN4MD80_9BURK</name>
<gene>
    <name evidence="2" type="ORF">CPter291_3575</name>
</gene>
<dbReference type="Proteomes" id="UP000074914">
    <property type="component" value="Chromosome"/>
</dbReference>
<proteinExistence type="predicted"/>
<keyword evidence="3" id="KW-1185">Reference proteome</keyword>
<protein>
    <submittedName>
        <fullName evidence="2">Uncharacterized protein</fullName>
    </submittedName>
</protein>
<sequence>MTLGRMPKPLLSHACMHMTKPERSRRSGRFAHKYPSSRDSRPEKLVLLHAGLAGGGL</sequence>
<evidence type="ECO:0000313" key="2">
    <source>
        <dbReference type="EMBL" id="AMP15808.1"/>
    </source>
</evidence>
<evidence type="ECO:0000256" key="1">
    <source>
        <dbReference type="SAM" id="MobiDB-lite"/>
    </source>
</evidence>
<dbReference type="EMBL" id="CP013236">
    <property type="protein sequence ID" value="AMP15808.1"/>
    <property type="molecule type" value="Genomic_DNA"/>
</dbReference>
<feature type="region of interest" description="Disordered" evidence="1">
    <location>
        <begin position="19"/>
        <end position="41"/>
    </location>
</feature>
<organism evidence="2 3">
    <name type="scientific">Collimonas pratensis</name>
    <dbReference type="NCBI Taxonomy" id="279113"/>
    <lineage>
        <taxon>Bacteria</taxon>
        <taxon>Pseudomonadati</taxon>
        <taxon>Pseudomonadota</taxon>
        <taxon>Betaproteobacteria</taxon>
        <taxon>Burkholderiales</taxon>
        <taxon>Oxalobacteraceae</taxon>
        <taxon>Collimonas</taxon>
    </lineage>
</organism>
<reference evidence="2 3" key="1">
    <citation type="submission" date="2015-11" db="EMBL/GenBank/DDBJ databases">
        <title>Exploring the genomic traits of fungus-feeding bacterial genus Collimonas.</title>
        <authorList>
            <person name="Song C."/>
            <person name="Schmidt R."/>
            <person name="de Jager V."/>
            <person name="Krzyzanowska D."/>
            <person name="Jongedijk E."/>
            <person name="Cankar K."/>
            <person name="Beekwilder J."/>
            <person name="van Veen A."/>
            <person name="de Boer W."/>
            <person name="van Veen J.A."/>
            <person name="Garbeva P."/>
        </authorList>
    </citation>
    <scope>NUCLEOTIDE SEQUENCE [LARGE SCALE GENOMIC DNA]</scope>
    <source>
        <strain evidence="2 3">Ter291</strain>
    </source>
</reference>
<evidence type="ECO:0000313" key="3">
    <source>
        <dbReference type="Proteomes" id="UP000074914"/>
    </source>
</evidence>